<dbReference type="GO" id="GO:0006281">
    <property type="term" value="P:DNA repair"/>
    <property type="evidence" value="ECO:0007669"/>
    <property type="project" value="TreeGrafter"/>
</dbReference>
<evidence type="ECO:0008006" key="4">
    <source>
        <dbReference type="Google" id="ProtNLM"/>
    </source>
</evidence>
<reference evidence="2 3" key="1">
    <citation type="submission" date="2014-05" db="EMBL/GenBank/DDBJ databases">
        <title>Draft genome sequence of a rare smut relative, Tilletiaria anomala UBC 951.</title>
        <authorList>
            <consortium name="DOE Joint Genome Institute"/>
            <person name="Toome M."/>
            <person name="Kuo A."/>
            <person name="Henrissat B."/>
            <person name="Lipzen A."/>
            <person name="Tritt A."/>
            <person name="Yoshinaga Y."/>
            <person name="Zane M."/>
            <person name="Barry K."/>
            <person name="Grigoriev I.V."/>
            <person name="Spatafora J.W."/>
            <person name="Aimea M.C."/>
        </authorList>
    </citation>
    <scope>NUCLEOTIDE SEQUENCE [LARGE SCALE GENOMIC DNA]</scope>
    <source>
        <strain evidence="2 3">UBC 951</strain>
    </source>
</reference>
<feature type="region of interest" description="Disordered" evidence="1">
    <location>
        <begin position="650"/>
        <end position="715"/>
    </location>
</feature>
<feature type="compositionally biased region" description="Low complexity" evidence="1">
    <location>
        <begin position="386"/>
        <end position="397"/>
    </location>
</feature>
<feature type="compositionally biased region" description="Polar residues" evidence="1">
    <location>
        <begin position="285"/>
        <end position="297"/>
    </location>
</feature>
<dbReference type="GO" id="GO:0030896">
    <property type="term" value="C:checkpoint clamp complex"/>
    <property type="evidence" value="ECO:0007669"/>
    <property type="project" value="InterPro"/>
</dbReference>
<dbReference type="HOGENOM" id="CLU_380903_0_0_1"/>
<protein>
    <recommendedName>
        <fullName evidence="4">Rad9-domain-containing protein</fullName>
    </recommendedName>
</protein>
<feature type="compositionally biased region" description="Acidic residues" evidence="1">
    <location>
        <begin position="662"/>
        <end position="678"/>
    </location>
</feature>
<feature type="compositionally biased region" description="Low complexity" evidence="1">
    <location>
        <begin position="307"/>
        <end position="329"/>
    </location>
</feature>
<dbReference type="STRING" id="1037660.A0A066W101"/>
<feature type="region of interest" description="Disordered" evidence="1">
    <location>
        <begin position="506"/>
        <end position="533"/>
    </location>
</feature>
<dbReference type="EMBL" id="JMSN01000048">
    <property type="protein sequence ID" value="KDN44744.1"/>
    <property type="molecule type" value="Genomic_DNA"/>
</dbReference>
<dbReference type="AlphaFoldDB" id="A0A066W101"/>
<feature type="compositionally biased region" description="Basic and acidic residues" evidence="1">
    <location>
        <begin position="522"/>
        <end position="533"/>
    </location>
</feature>
<feature type="compositionally biased region" description="Basic and acidic residues" evidence="1">
    <location>
        <begin position="418"/>
        <end position="428"/>
    </location>
</feature>
<dbReference type="GO" id="GO:0000076">
    <property type="term" value="P:DNA replication checkpoint signaling"/>
    <property type="evidence" value="ECO:0007669"/>
    <property type="project" value="TreeGrafter"/>
</dbReference>
<evidence type="ECO:0000313" key="3">
    <source>
        <dbReference type="Proteomes" id="UP000027361"/>
    </source>
</evidence>
<dbReference type="Pfam" id="PF04139">
    <property type="entry name" value="Rad9"/>
    <property type="match status" value="1"/>
</dbReference>
<evidence type="ECO:0000313" key="2">
    <source>
        <dbReference type="EMBL" id="KDN44744.1"/>
    </source>
</evidence>
<accession>A0A066W101</accession>
<dbReference type="InterPro" id="IPR007268">
    <property type="entry name" value="Rad9/Ddc1"/>
</dbReference>
<dbReference type="GeneID" id="25261459"/>
<feature type="compositionally biased region" description="Polar residues" evidence="1">
    <location>
        <begin position="398"/>
        <end position="417"/>
    </location>
</feature>
<keyword evidence="3" id="KW-1185">Reference proteome</keyword>
<dbReference type="Gene3D" id="3.70.10.10">
    <property type="match status" value="1"/>
</dbReference>
<dbReference type="GO" id="GO:0071479">
    <property type="term" value="P:cellular response to ionizing radiation"/>
    <property type="evidence" value="ECO:0007669"/>
    <property type="project" value="TreeGrafter"/>
</dbReference>
<feature type="region of interest" description="Disordered" evidence="1">
    <location>
        <begin position="285"/>
        <end position="451"/>
    </location>
</feature>
<feature type="compositionally biased region" description="Acidic residues" evidence="1">
    <location>
        <begin position="700"/>
        <end position="714"/>
    </location>
</feature>
<dbReference type="PANTHER" id="PTHR15237:SF0">
    <property type="entry name" value="CELL CYCLE CHECKPOINT CONTROL PROTEIN"/>
    <property type="match status" value="1"/>
</dbReference>
<dbReference type="Proteomes" id="UP000027361">
    <property type="component" value="Unassembled WGS sequence"/>
</dbReference>
<organism evidence="2 3">
    <name type="scientific">Tilletiaria anomala (strain ATCC 24038 / CBS 436.72 / UBC 951)</name>
    <dbReference type="NCBI Taxonomy" id="1037660"/>
    <lineage>
        <taxon>Eukaryota</taxon>
        <taxon>Fungi</taxon>
        <taxon>Dikarya</taxon>
        <taxon>Basidiomycota</taxon>
        <taxon>Ustilaginomycotina</taxon>
        <taxon>Exobasidiomycetes</taxon>
        <taxon>Georgefischeriales</taxon>
        <taxon>Tilletiariaceae</taxon>
        <taxon>Tilletiaria</taxon>
    </lineage>
</organism>
<dbReference type="OrthoDB" id="60092at2759"/>
<proteinExistence type="predicted"/>
<dbReference type="RefSeq" id="XP_013242918.1">
    <property type="nucleotide sequence ID" value="XM_013387464.1"/>
</dbReference>
<name>A0A066W101_TILAU</name>
<dbReference type="PANTHER" id="PTHR15237">
    <property type="entry name" value="DNA REPAIR PROTEIN RAD9"/>
    <property type="match status" value="1"/>
</dbReference>
<feature type="region of interest" description="Disordered" evidence="1">
    <location>
        <begin position="550"/>
        <end position="579"/>
    </location>
</feature>
<gene>
    <name evidence="2" type="ORF">K437DRAFT_129793</name>
</gene>
<feature type="compositionally biased region" description="Polar residues" evidence="1">
    <location>
        <begin position="339"/>
        <end position="355"/>
    </location>
</feature>
<evidence type="ECO:0000256" key="1">
    <source>
        <dbReference type="SAM" id="MobiDB-lite"/>
    </source>
</evidence>
<dbReference type="InParanoid" id="A0A066W101"/>
<dbReference type="GO" id="GO:0031573">
    <property type="term" value="P:mitotic intra-S DNA damage checkpoint signaling"/>
    <property type="evidence" value="ECO:0007669"/>
    <property type="project" value="TreeGrafter"/>
</dbReference>
<sequence length="727" mass="78468">MNSAFPNSGLKFLNHAINCLNRFGDVLSLHANPGETSTNTAPFVRFTVINSSGSALCQVFLEERFFGRFFIEPDEDAKAKVIDAQMAARTFQSCFRSKASSKQLIECELNIKEDDRENRIEISLNYDTNLNIRHSLTYEARRGLVPMGTVGPHLIRLSPQTSKAWLDQFLSASTSTRFGEVTLWCYDDVCLLKAKHEDLPTLKEECKRGIQTSLKVAIDDLDIFDVEREELLTFALKEFRAALALAETLSVPVDLRFSEGGEPLFVELRTSEGARVVTVLATSTNDVTESADQSTAQARAGEEVRQNPNTTRARAAAAPADNNAATNANCGDGQVLSRGRSQFTVPSRAATSQWMPANDNGAARAHASSVRGSKLDSGSLRTVLESQASQHLSLSSSRGVGNIQQGTPMESTQMQNDNARRMSEEHDAPPLFRGGSQATTAPMATEGIPFDDEADANDLEADKAGLDALEAYERATQTQQPQKEPGSQLLSQLYLHSVAGRKAVAGVAERAQREEGEEEGGEERRRRMEEEQRELAAIAQTLAEGSMAAAASASSLRLRPRPKATPAASSAHAGGNMSPSANAVVLHEQAGSPGKAPNAKDVTHADLDEFEPLPIDASNELLGVQLDMEGATPPRSSAAMMDQAIVTIGAPKSEASSHAEEAGGDESLGDEPLDETLPEDSARPTRSLPLLQGSTLLADSEMESDDEDEEDDEAMQATQIEKYEALF</sequence>
<comment type="caution">
    <text evidence="2">The sequence shown here is derived from an EMBL/GenBank/DDBJ whole genome shotgun (WGS) entry which is preliminary data.</text>
</comment>